<dbReference type="Proteomes" id="UP001595872">
    <property type="component" value="Unassembled WGS sequence"/>
</dbReference>
<dbReference type="RefSeq" id="WP_378253266.1">
    <property type="nucleotide sequence ID" value="NZ_JBHSIT010000002.1"/>
</dbReference>
<dbReference type="InterPro" id="IPR006175">
    <property type="entry name" value="YjgF/YER057c/UK114"/>
</dbReference>
<comment type="caution">
    <text evidence="2">The sequence shown here is derived from an EMBL/GenBank/DDBJ whole genome shotgun (WGS) entry which is preliminary data.</text>
</comment>
<dbReference type="Gene3D" id="3.30.1330.40">
    <property type="entry name" value="RutC-like"/>
    <property type="match status" value="1"/>
</dbReference>
<dbReference type="InterPro" id="IPR035959">
    <property type="entry name" value="RutC-like_sf"/>
</dbReference>
<dbReference type="PANTHER" id="PTHR11803:SF58">
    <property type="entry name" value="PROTEIN HMF1-RELATED"/>
    <property type="match status" value="1"/>
</dbReference>
<dbReference type="CDD" id="cd00448">
    <property type="entry name" value="YjgF_YER057c_UK114_family"/>
    <property type="match status" value="1"/>
</dbReference>
<dbReference type="Pfam" id="PF01042">
    <property type="entry name" value="Ribonuc_L-PSP"/>
    <property type="match status" value="1"/>
</dbReference>
<keyword evidence="3" id="KW-1185">Reference proteome</keyword>
<name>A0ABV9TVN0_9ACTN</name>
<evidence type="ECO:0000256" key="1">
    <source>
        <dbReference type="ARBA" id="ARBA00010552"/>
    </source>
</evidence>
<sequence>MSDHELRAGTDIRQIDPAGLPAGPGYSHGVSVEVPGRLVLVSGQVPVDANGGLVGPGDLAAQTRQVFRNIQAVLADAGAGWDHVVKLGYYLRDASGVGVVREVRAEFVPAHVTPAATLVEVSRLVREEFLVEIDAMAVVPIR</sequence>
<proteinExistence type="inferred from homology"/>
<dbReference type="EC" id="3.5.-.-" evidence="2"/>
<reference evidence="3" key="1">
    <citation type="journal article" date="2019" name="Int. J. Syst. Evol. Microbiol.">
        <title>The Global Catalogue of Microorganisms (GCM) 10K type strain sequencing project: providing services to taxonomists for standard genome sequencing and annotation.</title>
        <authorList>
            <consortium name="The Broad Institute Genomics Platform"/>
            <consortium name="The Broad Institute Genome Sequencing Center for Infectious Disease"/>
            <person name="Wu L."/>
            <person name="Ma J."/>
        </authorList>
    </citation>
    <scope>NUCLEOTIDE SEQUENCE [LARGE SCALE GENOMIC DNA]</scope>
    <source>
        <strain evidence="3">KLKA75</strain>
    </source>
</reference>
<dbReference type="EMBL" id="JBHSIT010000002">
    <property type="protein sequence ID" value="MFC4907476.1"/>
    <property type="molecule type" value="Genomic_DNA"/>
</dbReference>
<dbReference type="PANTHER" id="PTHR11803">
    <property type="entry name" value="2-IMINOBUTANOATE/2-IMINOPROPANOATE DEAMINASE RIDA"/>
    <property type="match status" value="1"/>
</dbReference>
<organism evidence="2 3">
    <name type="scientific">Actinomadura gamaensis</name>
    <dbReference type="NCBI Taxonomy" id="1763541"/>
    <lineage>
        <taxon>Bacteria</taxon>
        <taxon>Bacillati</taxon>
        <taxon>Actinomycetota</taxon>
        <taxon>Actinomycetes</taxon>
        <taxon>Streptosporangiales</taxon>
        <taxon>Thermomonosporaceae</taxon>
        <taxon>Actinomadura</taxon>
    </lineage>
</organism>
<dbReference type="GO" id="GO:0016787">
    <property type="term" value="F:hydrolase activity"/>
    <property type="evidence" value="ECO:0007669"/>
    <property type="project" value="UniProtKB-KW"/>
</dbReference>
<accession>A0ABV9TVN0</accession>
<comment type="similarity">
    <text evidence="1">Belongs to the RutC family.</text>
</comment>
<evidence type="ECO:0000313" key="3">
    <source>
        <dbReference type="Proteomes" id="UP001595872"/>
    </source>
</evidence>
<keyword evidence="2" id="KW-0378">Hydrolase</keyword>
<protein>
    <submittedName>
        <fullName evidence="2">RidA family protein</fullName>
        <ecNumber evidence="2">3.5.-.-</ecNumber>
    </submittedName>
</protein>
<dbReference type="SUPFAM" id="SSF55298">
    <property type="entry name" value="YjgF-like"/>
    <property type="match status" value="1"/>
</dbReference>
<gene>
    <name evidence="2" type="ORF">ACFPCY_09105</name>
</gene>
<evidence type="ECO:0000313" key="2">
    <source>
        <dbReference type="EMBL" id="MFC4907476.1"/>
    </source>
</evidence>